<organism evidence="1 2">
    <name type="scientific">Diphasiastrum complanatum</name>
    <name type="common">Issler's clubmoss</name>
    <name type="synonym">Lycopodium complanatum</name>
    <dbReference type="NCBI Taxonomy" id="34168"/>
    <lineage>
        <taxon>Eukaryota</taxon>
        <taxon>Viridiplantae</taxon>
        <taxon>Streptophyta</taxon>
        <taxon>Embryophyta</taxon>
        <taxon>Tracheophyta</taxon>
        <taxon>Lycopodiopsida</taxon>
        <taxon>Lycopodiales</taxon>
        <taxon>Lycopodiaceae</taxon>
        <taxon>Lycopodioideae</taxon>
        <taxon>Diphasiastrum</taxon>
    </lineage>
</organism>
<dbReference type="EMBL" id="CM055101">
    <property type="protein sequence ID" value="KAJ7541080.1"/>
    <property type="molecule type" value="Genomic_DNA"/>
</dbReference>
<evidence type="ECO:0000313" key="1">
    <source>
        <dbReference type="EMBL" id="KAJ7541080.1"/>
    </source>
</evidence>
<name>A0ACC2CGH4_DIPCM</name>
<keyword evidence="2" id="KW-1185">Reference proteome</keyword>
<gene>
    <name evidence="1" type="ORF">O6H91_10G045100</name>
</gene>
<reference evidence="2" key="1">
    <citation type="journal article" date="2024" name="Proc. Natl. Acad. Sci. U.S.A.">
        <title>Extraordinary preservation of gene collinearity over three hundred million years revealed in homosporous lycophytes.</title>
        <authorList>
            <person name="Li C."/>
            <person name="Wickell D."/>
            <person name="Kuo L.Y."/>
            <person name="Chen X."/>
            <person name="Nie B."/>
            <person name="Liao X."/>
            <person name="Peng D."/>
            <person name="Ji J."/>
            <person name="Jenkins J."/>
            <person name="Williams M."/>
            <person name="Shu S."/>
            <person name="Plott C."/>
            <person name="Barry K."/>
            <person name="Rajasekar S."/>
            <person name="Grimwood J."/>
            <person name="Han X."/>
            <person name="Sun S."/>
            <person name="Hou Z."/>
            <person name="He W."/>
            <person name="Dai G."/>
            <person name="Sun C."/>
            <person name="Schmutz J."/>
            <person name="Leebens-Mack J.H."/>
            <person name="Li F.W."/>
            <person name="Wang L."/>
        </authorList>
    </citation>
    <scope>NUCLEOTIDE SEQUENCE [LARGE SCALE GENOMIC DNA]</scope>
    <source>
        <strain evidence="2">cv. PW_Plant_1</strain>
    </source>
</reference>
<dbReference type="Proteomes" id="UP001162992">
    <property type="component" value="Chromosome 10"/>
</dbReference>
<protein>
    <submittedName>
        <fullName evidence="1">Uncharacterized protein</fullName>
    </submittedName>
</protein>
<accession>A0ACC2CGH4</accession>
<sequence length="375" mass="40905">MAVAAAQADAKGAGSEMELRLEFLNSSSLKVSDGTAAAAADAATGGTGFEASPKGRRYRGVRQRPWGKWAAEIRDPKKAARVWLGTFDTAEDAARAYDAAAINFRGSRAKLNFPEMHPRKQLQLSPSASPSPARSAVAAAIQSMRAPQLINTPTGRSSSSSLCNSASAWREPYPLDSAQSDHQTLRSFCLPTVDSLEPFLPSIRSPFPDPDYAKVSGLGSNLLGPTYQTTSTVSQHLNQSSTPFILQQLKDASLSPEFWNNRLPLMPDFFPSAEGFSATSSIMQTLNAVGRFPSALHDNNLAQLTRTPSELEKNLMQQLRYSHTVRMREEQIRNAGAELRRARRPDELLDQIFSPPPSMQQHWSSSDEARASDPS</sequence>
<evidence type="ECO:0000313" key="2">
    <source>
        <dbReference type="Proteomes" id="UP001162992"/>
    </source>
</evidence>
<comment type="caution">
    <text evidence="1">The sequence shown here is derived from an EMBL/GenBank/DDBJ whole genome shotgun (WGS) entry which is preliminary data.</text>
</comment>
<proteinExistence type="predicted"/>